<dbReference type="SMART" id="SM00257">
    <property type="entry name" value="LysM"/>
    <property type="match status" value="2"/>
</dbReference>
<dbReference type="InterPro" id="IPR036779">
    <property type="entry name" value="LysM_dom_sf"/>
</dbReference>
<feature type="domain" description="LysM" evidence="2">
    <location>
        <begin position="63"/>
        <end position="106"/>
    </location>
</feature>
<dbReference type="AlphaFoldDB" id="A0A327RI59"/>
<dbReference type="SUPFAM" id="SSF54106">
    <property type="entry name" value="LysM domain"/>
    <property type="match status" value="2"/>
</dbReference>
<keyword evidence="1" id="KW-0732">Signal</keyword>
<name>A0A327RI59_9FLAO</name>
<evidence type="ECO:0000259" key="2">
    <source>
        <dbReference type="PROSITE" id="PS51782"/>
    </source>
</evidence>
<accession>A0A327RI59</accession>
<dbReference type="PANTHER" id="PTHR33734:SF22">
    <property type="entry name" value="MEMBRANE-BOUND LYTIC MUREIN TRANSGLYCOSYLASE D"/>
    <property type="match status" value="1"/>
</dbReference>
<protein>
    <submittedName>
        <fullName evidence="3">Membrane-bound lytic murein transglycosylase D/peptidoglycan endopeptidase LytE</fullName>
    </submittedName>
</protein>
<feature type="chain" id="PRO_5016301413" evidence="1">
    <location>
        <begin position="19"/>
        <end position="162"/>
    </location>
</feature>
<evidence type="ECO:0000256" key="1">
    <source>
        <dbReference type="SAM" id="SignalP"/>
    </source>
</evidence>
<dbReference type="EMBL" id="QLLO01000003">
    <property type="protein sequence ID" value="RAJ16301.1"/>
    <property type="molecule type" value="Genomic_DNA"/>
</dbReference>
<feature type="domain" description="LysM" evidence="2">
    <location>
        <begin position="118"/>
        <end position="161"/>
    </location>
</feature>
<organism evidence="3 4">
    <name type="scientific">Olleya aquimaris</name>
    <dbReference type="NCBI Taxonomy" id="639310"/>
    <lineage>
        <taxon>Bacteria</taxon>
        <taxon>Pseudomonadati</taxon>
        <taxon>Bacteroidota</taxon>
        <taxon>Flavobacteriia</taxon>
        <taxon>Flavobacteriales</taxon>
        <taxon>Flavobacteriaceae</taxon>
    </lineage>
</organism>
<dbReference type="CDD" id="cd00118">
    <property type="entry name" value="LysM"/>
    <property type="match status" value="2"/>
</dbReference>
<reference evidence="3 4" key="1">
    <citation type="submission" date="2018-06" db="EMBL/GenBank/DDBJ databases">
        <title>Genomic Encyclopedia of Archaeal and Bacterial Type Strains, Phase II (KMG-II): from individual species to whole genera.</title>
        <authorList>
            <person name="Goeker M."/>
        </authorList>
    </citation>
    <scope>NUCLEOTIDE SEQUENCE [LARGE SCALE GENOMIC DNA]</scope>
    <source>
        <strain evidence="3 4">DSM 24464</strain>
    </source>
</reference>
<evidence type="ECO:0000313" key="4">
    <source>
        <dbReference type="Proteomes" id="UP000248703"/>
    </source>
</evidence>
<dbReference type="Proteomes" id="UP000248703">
    <property type="component" value="Unassembled WGS sequence"/>
</dbReference>
<dbReference type="Gene3D" id="3.10.350.10">
    <property type="entry name" value="LysM domain"/>
    <property type="match status" value="2"/>
</dbReference>
<dbReference type="PANTHER" id="PTHR33734">
    <property type="entry name" value="LYSM DOMAIN-CONTAINING GPI-ANCHORED PROTEIN 2"/>
    <property type="match status" value="1"/>
</dbReference>
<dbReference type="PROSITE" id="PS51782">
    <property type="entry name" value="LYSM"/>
    <property type="match status" value="2"/>
</dbReference>
<gene>
    <name evidence="3" type="ORF">LY08_01159</name>
</gene>
<keyword evidence="4" id="KW-1185">Reference proteome</keyword>
<proteinExistence type="predicted"/>
<dbReference type="InterPro" id="IPR018392">
    <property type="entry name" value="LysM"/>
</dbReference>
<dbReference type="OrthoDB" id="2149800at2"/>
<dbReference type="Pfam" id="PF01476">
    <property type="entry name" value="LysM"/>
    <property type="match status" value="2"/>
</dbReference>
<dbReference type="RefSeq" id="WP_111659494.1">
    <property type="nucleotide sequence ID" value="NZ_QLLO01000003.1"/>
</dbReference>
<feature type="signal peptide" evidence="1">
    <location>
        <begin position="1"/>
        <end position="18"/>
    </location>
</feature>
<sequence length="162" mass="17474">MKVLIVIIIVLNSLTALAQEHVVKIMLNGKPALLNTKTGETTFTTNNEVSTTTSTDDSADIIDIHVVDKGDTLYSISQKYGVSMPHIKTINKLTSNTLLVGQVLKIGYATSAKVNNKATWTVAKGDTLYSISKKTGVSVSEIKRLNSLENNTIAIGQLLTLK</sequence>
<evidence type="ECO:0000313" key="3">
    <source>
        <dbReference type="EMBL" id="RAJ16301.1"/>
    </source>
</evidence>
<comment type="caution">
    <text evidence="3">The sequence shown here is derived from an EMBL/GenBank/DDBJ whole genome shotgun (WGS) entry which is preliminary data.</text>
</comment>
<dbReference type="GO" id="GO:0008932">
    <property type="term" value="F:lytic endotransglycosylase activity"/>
    <property type="evidence" value="ECO:0007669"/>
    <property type="project" value="TreeGrafter"/>
</dbReference>